<name>A0A344UPY4_9ACTN</name>
<dbReference type="InterPro" id="IPR003749">
    <property type="entry name" value="ThiS/MoaD-like"/>
</dbReference>
<organism evidence="1 2">
    <name type="scientific">Acidipropionibacterium virtanenii</name>
    <dbReference type="NCBI Taxonomy" id="2057246"/>
    <lineage>
        <taxon>Bacteria</taxon>
        <taxon>Bacillati</taxon>
        <taxon>Actinomycetota</taxon>
        <taxon>Actinomycetes</taxon>
        <taxon>Propionibacteriales</taxon>
        <taxon>Propionibacteriaceae</taxon>
        <taxon>Acidipropionibacterium</taxon>
    </lineage>
</organism>
<dbReference type="Gene3D" id="3.10.20.30">
    <property type="match status" value="1"/>
</dbReference>
<dbReference type="InterPro" id="IPR016155">
    <property type="entry name" value="Mopterin_synth/thiamin_S_b"/>
</dbReference>
<dbReference type="EMBL" id="CP025198">
    <property type="protein sequence ID" value="AXE37332.1"/>
    <property type="molecule type" value="Genomic_DNA"/>
</dbReference>
<dbReference type="PANTHER" id="PTHR34472:SF1">
    <property type="entry name" value="SULFUR CARRIER PROTEIN THIS"/>
    <property type="match status" value="1"/>
</dbReference>
<dbReference type="NCBIfam" id="TIGR01683">
    <property type="entry name" value="thiS"/>
    <property type="match status" value="1"/>
</dbReference>
<evidence type="ECO:0000313" key="1">
    <source>
        <dbReference type="EMBL" id="AXE37332.1"/>
    </source>
</evidence>
<evidence type="ECO:0000313" key="2">
    <source>
        <dbReference type="Proteomes" id="UP000251995"/>
    </source>
</evidence>
<accession>A0A344UPY4</accession>
<dbReference type="InterPro" id="IPR012675">
    <property type="entry name" value="Beta-grasp_dom_sf"/>
</dbReference>
<reference evidence="1 2" key="1">
    <citation type="submission" date="2017-12" db="EMBL/GenBank/DDBJ databases">
        <title>The whole genome sequence of the Acidipropionibacterium virtanenii sp. nov. type strain JS278.</title>
        <authorList>
            <person name="Laine P."/>
            <person name="Deptula P."/>
            <person name="Varmanen P."/>
            <person name="Auvinen P."/>
        </authorList>
    </citation>
    <scope>NUCLEOTIDE SEQUENCE [LARGE SCALE GENOMIC DNA]</scope>
    <source>
        <strain evidence="1 2">JS278</strain>
    </source>
</reference>
<dbReference type="RefSeq" id="WP_114046033.1">
    <property type="nucleotide sequence ID" value="NZ_CP025198.1"/>
</dbReference>
<dbReference type="InterPro" id="IPR010035">
    <property type="entry name" value="Thi_S"/>
</dbReference>
<evidence type="ECO:0008006" key="3">
    <source>
        <dbReference type="Google" id="ProtNLM"/>
    </source>
</evidence>
<dbReference type="Pfam" id="PF02597">
    <property type="entry name" value="ThiS"/>
    <property type="match status" value="1"/>
</dbReference>
<dbReference type="PANTHER" id="PTHR34472">
    <property type="entry name" value="SULFUR CARRIER PROTEIN THIS"/>
    <property type="match status" value="1"/>
</dbReference>
<protein>
    <recommendedName>
        <fullName evidence="3">Sulfur carrier protein ThiS</fullName>
    </recommendedName>
</protein>
<dbReference type="AlphaFoldDB" id="A0A344UPY4"/>
<sequence length="77" mass="7938">MLTVNGESYQSRPGETVLDLVAARIGRNLGPDGRPTDGGRLGVAVAIDKAVVPRSRWQATALAPGQNVDIVTAVQGG</sequence>
<dbReference type="SUPFAM" id="SSF54285">
    <property type="entry name" value="MoaD/ThiS"/>
    <property type="match status" value="1"/>
</dbReference>
<keyword evidence="2" id="KW-1185">Reference proteome</keyword>
<dbReference type="KEGG" id="acij:JS278_00135"/>
<dbReference type="Proteomes" id="UP000251995">
    <property type="component" value="Chromosome"/>
</dbReference>
<dbReference type="CDD" id="cd00565">
    <property type="entry name" value="Ubl_ThiS"/>
    <property type="match status" value="1"/>
</dbReference>
<proteinExistence type="predicted"/>
<dbReference type="OrthoDB" id="163636at2"/>
<gene>
    <name evidence="1" type="ORF">JS278_00135</name>
</gene>